<dbReference type="PANTHER" id="PTHR38596">
    <property type="entry name" value="UPF0114 PROTEIN YQHA"/>
    <property type="match status" value="1"/>
</dbReference>
<evidence type="ECO:0000256" key="2">
    <source>
        <dbReference type="ARBA" id="ARBA00005774"/>
    </source>
</evidence>
<dbReference type="PANTHER" id="PTHR38596:SF1">
    <property type="entry name" value="UPF0114 PROTEIN YQHA"/>
    <property type="match status" value="1"/>
</dbReference>
<dbReference type="EMBL" id="ANHY01000007">
    <property type="protein sequence ID" value="EKV30949.1"/>
    <property type="molecule type" value="Genomic_DNA"/>
</dbReference>
<keyword evidence="9" id="KW-1185">Reference proteome</keyword>
<dbReference type="InterPro" id="IPR020761">
    <property type="entry name" value="UPF0114_bac"/>
</dbReference>
<dbReference type="AlphaFoldDB" id="K9H1K5"/>
<reference evidence="8 9" key="1">
    <citation type="journal article" date="2013" name="Genome Announc.">
        <title>Draft Genome Sequence of an Alphaproteobacterium, Caenispirillum salinarum AK4(T), Isolated from a Solar Saltern.</title>
        <authorList>
            <person name="Khatri I."/>
            <person name="Singh A."/>
            <person name="Korpole S."/>
            <person name="Pinnaka A.K."/>
            <person name="Subramanian S."/>
        </authorList>
    </citation>
    <scope>NUCLEOTIDE SEQUENCE [LARGE SCALE GENOMIC DNA]</scope>
    <source>
        <strain evidence="8 9">AK4</strain>
    </source>
</reference>
<organism evidence="8 9">
    <name type="scientific">Caenispirillum salinarum AK4</name>
    <dbReference type="NCBI Taxonomy" id="1238182"/>
    <lineage>
        <taxon>Bacteria</taxon>
        <taxon>Pseudomonadati</taxon>
        <taxon>Pseudomonadota</taxon>
        <taxon>Alphaproteobacteria</taxon>
        <taxon>Rhodospirillales</taxon>
        <taxon>Novispirillaceae</taxon>
        <taxon>Caenispirillum</taxon>
    </lineage>
</organism>
<dbReference type="GO" id="GO:0005886">
    <property type="term" value="C:plasma membrane"/>
    <property type="evidence" value="ECO:0007669"/>
    <property type="project" value="UniProtKB-SubCell"/>
</dbReference>
<comment type="caution">
    <text evidence="8">The sequence shown here is derived from an EMBL/GenBank/DDBJ whole genome shotgun (WGS) entry which is preliminary data.</text>
</comment>
<evidence type="ECO:0000313" key="9">
    <source>
        <dbReference type="Proteomes" id="UP000009881"/>
    </source>
</evidence>
<dbReference type="eggNOG" id="COG2862">
    <property type="taxonomic scope" value="Bacteria"/>
</dbReference>
<dbReference type="Pfam" id="PF03350">
    <property type="entry name" value="UPF0114"/>
    <property type="match status" value="1"/>
</dbReference>
<protein>
    <submittedName>
        <fullName evidence="8">Uncharacterized protein</fullName>
    </submittedName>
</protein>
<evidence type="ECO:0000256" key="7">
    <source>
        <dbReference type="SAM" id="Phobius"/>
    </source>
</evidence>
<proteinExistence type="inferred from homology"/>
<keyword evidence="4 7" id="KW-0812">Transmembrane</keyword>
<name>K9H1K5_9PROT</name>
<keyword evidence="3" id="KW-1003">Cell membrane</keyword>
<feature type="transmembrane region" description="Helical" evidence="7">
    <location>
        <begin position="41"/>
        <end position="63"/>
    </location>
</feature>
<dbReference type="InterPro" id="IPR005134">
    <property type="entry name" value="UPF0114"/>
</dbReference>
<gene>
    <name evidence="8" type="ORF">C882_4286</name>
</gene>
<keyword evidence="5 7" id="KW-1133">Transmembrane helix</keyword>
<evidence type="ECO:0000256" key="5">
    <source>
        <dbReference type="ARBA" id="ARBA00022989"/>
    </source>
</evidence>
<evidence type="ECO:0000256" key="3">
    <source>
        <dbReference type="ARBA" id="ARBA00022475"/>
    </source>
</evidence>
<accession>K9H1K5</accession>
<comment type="similarity">
    <text evidence="2">Belongs to the UPF0114 family.</text>
</comment>
<evidence type="ECO:0000256" key="1">
    <source>
        <dbReference type="ARBA" id="ARBA00004651"/>
    </source>
</evidence>
<feature type="transmembrane region" description="Helical" evidence="7">
    <location>
        <begin position="83"/>
        <end position="102"/>
    </location>
</feature>
<evidence type="ECO:0000313" key="8">
    <source>
        <dbReference type="EMBL" id="EKV30949.1"/>
    </source>
</evidence>
<dbReference type="Proteomes" id="UP000009881">
    <property type="component" value="Unassembled WGS sequence"/>
</dbReference>
<sequence>MALTILGLQFAIAIFEAVLDFRNLTRLDTILLTLDLIDMVLIANLIVMVALSGYQLFIVGVGYPSDPEHKTFRFDEAAGPLKFRIATTIVLISTIHMLHAYLGEKPLEPSMIVQLAVFQTLFILTAVVLAVIHRILPRRNLSDRPEGDEGEDEDARTGD</sequence>
<evidence type="ECO:0000256" key="6">
    <source>
        <dbReference type="ARBA" id="ARBA00023136"/>
    </source>
</evidence>
<evidence type="ECO:0000256" key="4">
    <source>
        <dbReference type="ARBA" id="ARBA00022692"/>
    </source>
</evidence>
<keyword evidence="6 7" id="KW-0472">Membrane</keyword>
<feature type="transmembrane region" description="Helical" evidence="7">
    <location>
        <begin position="114"/>
        <end position="136"/>
    </location>
</feature>
<comment type="subcellular location">
    <subcellularLocation>
        <location evidence="1">Cell membrane</location>
        <topology evidence="1">Multi-pass membrane protein</topology>
    </subcellularLocation>
</comment>